<accession>A0A1Q1FVT7</accession>
<name>A0A1Q1FVT7_ENTFL</name>
<sequence length="68" mass="7891">MFPTENPVISIFLSGEKSVIYPFKKVSTVIRLSQLNKKGQKRNNFLEDFYLSAYDESISHKEVLFSCK</sequence>
<protein>
    <submittedName>
        <fullName evidence="2">Uncharacterized protein</fullName>
    </submittedName>
</protein>
<dbReference type="EMBL" id="PZZH01000001">
    <property type="protein sequence ID" value="PTN78358.1"/>
    <property type="molecule type" value="Genomic_DNA"/>
</dbReference>
<proteinExistence type="predicted"/>
<evidence type="ECO:0000313" key="1">
    <source>
        <dbReference type="EMBL" id="PTN78358.1"/>
    </source>
</evidence>
<reference evidence="1 3" key="1">
    <citation type="submission" date="2018-04" db="EMBL/GenBank/DDBJ databases">
        <authorList>
            <person name="Van Tyne D."/>
        </authorList>
    </citation>
    <scope>NUCLEOTIDE SEQUENCE [LARGE SCALE GENOMIC DNA]</scope>
    <source>
        <strain evidence="1 3">B2535</strain>
    </source>
</reference>
<dbReference type="EMBL" id="SIYF01000128">
    <property type="protein sequence ID" value="TKK88259.1"/>
    <property type="molecule type" value="Genomic_DNA"/>
</dbReference>
<evidence type="ECO:0000313" key="3">
    <source>
        <dbReference type="Proteomes" id="UP000244140"/>
    </source>
</evidence>
<dbReference type="AlphaFoldDB" id="A0A1Q1FVT7"/>
<dbReference type="Proteomes" id="UP000244140">
    <property type="component" value="Unassembled WGS sequence"/>
</dbReference>
<gene>
    <name evidence="1" type="ORF">DAI13_11565</name>
    <name evidence="2" type="ORF">EY666_05730</name>
</gene>
<evidence type="ECO:0000313" key="4">
    <source>
        <dbReference type="Proteomes" id="UP000305511"/>
    </source>
</evidence>
<reference evidence="2 4" key="2">
    <citation type="submission" date="2019-02" db="EMBL/GenBank/DDBJ databases">
        <title>Bacteria dissemination in different level of health care in South Africa: the effectiveness of infections prevention and control.</title>
        <authorList>
            <person name="Shobo C."/>
            <person name="Amoako D.G."/>
            <person name="Allam M."/>
            <person name="Ismail A."/>
            <person name="Bester L.A."/>
            <person name="Essack S.Y."/>
        </authorList>
    </citation>
    <scope>NUCLEOTIDE SEQUENCE [LARGE SCALE GENOMIC DNA]</scope>
    <source>
        <strain evidence="2 4">2SIL2</strain>
    </source>
</reference>
<evidence type="ECO:0000313" key="2">
    <source>
        <dbReference type="EMBL" id="TKK88259.1"/>
    </source>
</evidence>
<comment type="caution">
    <text evidence="2">The sequence shown here is derived from an EMBL/GenBank/DDBJ whole genome shotgun (WGS) entry which is preliminary data.</text>
</comment>
<dbReference type="Proteomes" id="UP000305511">
    <property type="component" value="Unassembled WGS sequence"/>
</dbReference>
<organism evidence="2 4">
    <name type="scientific">Enterococcus faecalis</name>
    <name type="common">Streptococcus faecalis</name>
    <dbReference type="NCBI Taxonomy" id="1351"/>
    <lineage>
        <taxon>Bacteria</taxon>
        <taxon>Bacillati</taxon>
        <taxon>Bacillota</taxon>
        <taxon>Bacilli</taxon>
        <taxon>Lactobacillales</taxon>
        <taxon>Enterococcaceae</taxon>
        <taxon>Enterococcus</taxon>
    </lineage>
</organism>